<gene>
    <name evidence="1" type="ORF">SanaruYs_09290</name>
</gene>
<organism evidence="1 2">
    <name type="scientific">Chryseotalea sanaruensis</name>
    <dbReference type="NCBI Taxonomy" id="2482724"/>
    <lineage>
        <taxon>Bacteria</taxon>
        <taxon>Pseudomonadati</taxon>
        <taxon>Bacteroidota</taxon>
        <taxon>Cytophagia</taxon>
        <taxon>Cytophagales</taxon>
        <taxon>Chryseotaleaceae</taxon>
        <taxon>Chryseotalea</taxon>
    </lineage>
</organism>
<dbReference type="RefSeq" id="WP_127121381.1">
    <property type="nucleotide sequence ID" value="NZ_BHXQ01000002.1"/>
</dbReference>
<dbReference type="Proteomes" id="UP000288227">
    <property type="component" value="Unassembled WGS sequence"/>
</dbReference>
<dbReference type="AlphaFoldDB" id="A0A401U700"/>
<dbReference type="EMBL" id="BHXQ01000002">
    <property type="protein sequence ID" value="GCC50711.1"/>
    <property type="molecule type" value="Genomic_DNA"/>
</dbReference>
<keyword evidence="2" id="KW-1185">Reference proteome</keyword>
<reference evidence="1 2" key="1">
    <citation type="submission" date="2018-11" db="EMBL/GenBank/DDBJ databases">
        <title>Chryseotalea sanarue gen. nov., sp., nov., a member of the family Cytophagaceae, isolated from a brackish lake in Hamamatsu Japan.</title>
        <authorList>
            <person name="Maejima Y."/>
            <person name="Iino T."/>
            <person name="Muraguchi Y."/>
            <person name="Fukuda K."/>
            <person name="Ohkuma M."/>
            <person name="Moriuchi R."/>
            <person name="Dohra H."/>
            <person name="Kimbara K."/>
            <person name="Shintani M."/>
        </authorList>
    </citation>
    <scope>NUCLEOTIDE SEQUENCE [LARGE SCALE GENOMIC DNA]</scope>
    <source>
        <strain evidence="1 2">Ys</strain>
    </source>
</reference>
<dbReference type="OrthoDB" id="9814791at2"/>
<evidence type="ECO:0000313" key="2">
    <source>
        <dbReference type="Proteomes" id="UP000288227"/>
    </source>
</evidence>
<sequence>MLEDFDFLIGQWKVINNRLKSWMSDCHEWYQFESQHTEKKHSLGSGNFAVHQYVFNHALYERSILRKFNDHHQFWEINRMDQMSSLALQSLKGTFWKNKGSFISRGLLNEQEILVWAEWTKVNSNFAYWEQSVSNDNGATWELNWIMDFKRIS</sequence>
<protein>
    <recommendedName>
        <fullName evidence="3">DUF1579 domain-containing protein</fullName>
    </recommendedName>
</protein>
<name>A0A401U700_9BACT</name>
<proteinExistence type="predicted"/>
<evidence type="ECO:0008006" key="3">
    <source>
        <dbReference type="Google" id="ProtNLM"/>
    </source>
</evidence>
<evidence type="ECO:0000313" key="1">
    <source>
        <dbReference type="EMBL" id="GCC50711.1"/>
    </source>
</evidence>
<comment type="caution">
    <text evidence="1">The sequence shown here is derived from an EMBL/GenBank/DDBJ whole genome shotgun (WGS) entry which is preliminary data.</text>
</comment>
<accession>A0A401U700</accession>